<feature type="domain" description="Cardiolipin synthase N-terminal" evidence="8">
    <location>
        <begin position="15"/>
        <end position="59"/>
    </location>
</feature>
<evidence type="ECO:0000313" key="10">
    <source>
        <dbReference type="Proteomes" id="UP000776164"/>
    </source>
</evidence>
<proteinExistence type="predicted"/>
<keyword evidence="3 7" id="KW-0812">Transmembrane</keyword>
<evidence type="ECO:0000313" key="9">
    <source>
        <dbReference type="EMBL" id="MBM7470986.1"/>
    </source>
</evidence>
<feature type="compositionally biased region" description="Basic and acidic residues" evidence="6">
    <location>
        <begin position="110"/>
        <end position="121"/>
    </location>
</feature>
<sequence length="121" mass="13428">MARLLVGLVAVAVAFSVYALVDCLLFARARVRGLPKLVWVFIVLLFPVIGAVLWFLIGRGRKNPRLQPVYRTVGPDDDPDFLGNLRAEPVTDAQLRELEQQLAEVDDDPDAGRADTGRSER</sequence>
<feature type="transmembrane region" description="Helical" evidence="7">
    <location>
        <begin position="38"/>
        <end position="57"/>
    </location>
</feature>
<protein>
    <recommendedName>
        <fullName evidence="8">Cardiolipin synthase N-terminal domain-containing protein</fullName>
    </recommendedName>
</protein>
<evidence type="ECO:0000256" key="2">
    <source>
        <dbReference type="ARBA" id="ARBA00022475"/>
    </source>
</evidence>
<dbReference type="EMBL" id="JAFBBU010000001">
    <property type="protein sequence ID" value="MBM7470986.1"/>
    <property type="molecule type" value="Genomic_DNA"/>
</dbReference>
<accession>A0ABS2L3D7</accession>
<gene>
    <name evidence="9" type="ORF">JOE66_000620</name>
</gene>
<evidence type="ECO:0000256" key="7">
    <source>
        <dbReference type="SAM" id="Phobius"/>
    </source>
</evidence>
<evidence type="ECO:0000256" key="6">
    <source>
        <dbReference type="SAM" id="MobiDB-lite"/>
    </source>
</evidence>
<keyword evidence="4 7" id="KW-1133">Transmembrane helix</keyword>
<evidence type="ECO:0000256" key="3">
    <source>
        <dbReference type="ARBA" id="ARBA00022692"/>
    </source>
</evidence>
<evidence type="ECO:0000256" key="1">
    <source>
        <dbReference type="ARBA" id="ARBA00004651"/>
    </source>
</evidence>
<feature type="region of interest" description="Disordered" evidence="6">
    <location>
        <begin position="101"/>
        <end position="121"/>
    </location>
</feature>
<dbReference type="RefSeq" id="WP_205106661.1">
    <property type="nucleotide sequence ID" value="NZ_BAAAHT010000017.1"/>
</dbReference>
<evidence type="ECO:0000259" key="8">
    <source>
        <dbReference type="Pfam" id="PF13396"/>
    </source>
</evidence>
<keyword evidence="5 7" id="KW-0472">Membrane</keyword>
<name>A0ABS2L3D7_9MICO</name>
<dbReference type="InterPro" id="IPR027379">
    <property type="entry name" value="CLS_N"/>
</dbReference>
<organism evidence="9 10">
    <name type="scientific">Subtercola frigoramans</name>
    <dbReference type="NCBI Taxonomy" id="120298"/>
    <lineage>
        <taxon>Bacteria</taxon>
        <taxon>Bacillati</taxon>
        <taxon>Actinomycetota</taxon>
        <taxon>Actinomycetes</taxon>
        <taxon>Micrococcales</taxon>
        <taxon>Microbacteriaceae</taxon>
        <taxon>Subtercola</taxon>
    </lineage>
</organism>
<comment type="caution">
    <text evidence="9">The sequence shown here is derived from an EMBL/GenBank/DDBJ whole genome shotgun (WGS) entry which is preliminary data.</text>
</comment>
<comment type="subcellular location">
    <subcellularLocation>
        <location evidence="1">Cell membrane</location>
        <topology evidence="1">Multi-pass membrane protein</topology>
    </subcellularLocation>
</comment>
<dbReference type="Pfam" id="PF13396">
    <property type="entry name" value="PLDc_N"/>
    <property type="match status" value="1"/>
</dbReference>
<keyword evidence="2" id="KW-1003">Cell membrane</keyword>
<dbReference type="Proteomes" id="UP000776164">
    <property type="component" value="Unassembled WGS sequence"/>
</dbReference>
<evidence type="ECO:0000256" key="4">
    <source>
        <dbReference type="ARBA" id="ARBA00022989"/>
    </source>
</evidence>
<keyword evidence="10" id="KW-1185">Reference proteome</keyword>
<reference evidence="9 10" key="1">
    <citation type="submission" date="2021-01" db="EMBL/GenBank/DDBJ databases">
        <title>Sequencing the genomes of 1000 actinobacteria strains.</title>
        <authorList>
            <person name="Klenk H.-P."/>
        </authorList>
    </citation>
    <scope>NUCLEOTIDE SEQUENCE [LARGE SCALE GENOMIC DNA]</scope>
    <source>
        <strain evidence="9 10">DSM 13057</strain>
    </source>
</reference>
<evidence type="ECO:0000256" key="5">
    <source>
        <dbReference type="ARBA" id="ARBA00023136"/>
    </source>
</evidence>